<feature type="transmembrane region" description="Helical" evidence="1">
    <location>
        <begin position="321"/>
        <end position="345"/>
    </location>
</feature>
<name>A0A8S3SU86_MYTED</name>
<sequence length="481" mass="53286">MTIVVGFCVLCLICLKHVDCQCSFPSDLIGNWLGADRGGVTVYNSTFMTSYSLLPHEALPDSLDFTCYIKQDKKFMLGSPTELSFANSTIHLFLCIELTMVDSNIAYYYQLTEYNPFLTNILYGHVNISVNLQDVCTRKPAARNFITLVRNGSIEEQNINITCSPAIQAIFTTVAIHHHGEASGFHCINTTWDVCTDKTKIQVSYSGVCENTAVGKTFSSKFTTDDGGGMYKCLHAINEDSETYLSVWNMDTGIQNPFSCFSLQRIGNTTYATETSKFCSNTSSSTIAEPGGISLLLTDPSEVCEDIPTVTTTGGNDESPYLTGLFGLIVIPVIIIVLGIGALQYRLQKDKMSKSQADLNPFSSSTTIHIDVVSKAIFDPKIIHSARKYNFKPKKSANSPWPMFDAHWSPKHILTLNPAPKVAPLYKATCDLPFYYDDEYEIAGRDTLHMNSTMIVDYPLSIPGTSRRNFGCMEKQGEYTT</sequence>
<dbReference type="EMBL" id="CAJPWZ010001777">
    <property type="protein sequence ID" value="CAG2223200.1"/>
    <property type="molecule type" value="Genomic_DNA"/>
</dbReference>
<dbReference type="Proteomes" id="UP000683360">
    <property type="component" value="Unassembled WGS sequence"/>
</dbReference>
<keyword evidence="2" id="KW-0732">Signal</keyword>
<keyword evidence="1" id="KW-0472">Membrane</keyword>
<keyword evidence="4" id="KW-1185">Reference proteome</keyword>
<evidence type="ECO:0000313" key="4">
    <source>
        <dbReference type="Proteomes" id="UP000683360"/>
    </source>
</evidence>
<accession>A0A8S3SU86</accession>
<keyword evidence="1" id="KW-1133">Transmembrane helix</keyword>
<organism evidence="3 4">
    <name type="scientific">Mytilus edulis</name>
    <name type="common">Blue mussel</name>
    <dbReference type="NCBI Taxonomy" id="6550"/>
    <lineage>
        <taxon>Eukaryota</taxon>
        <taxon>Metazoa</taxon>
        <taxon>Spiralia</taxon>
        <taxon>Lophotrochozoa</taxon>
        <taxon>Mollusca</taxon>
        <taxon>Bivalvia</taxon>
        <taxon>Autobranchia</taxon>
        <taxon>Pteriomorphia</taxon>
        <taxon>Mytilida</taxon>
        <taxon>Mytiloidea</taxon>
        <taxon>Mytilidae</taxon>
        <taxon>Mytilinae</taxon>
        <taxon>Mytilus</taxon>
    </lineage>
</organism>
<evidence type="ECO:0000256" key="1">
    <source>
        <dbReference type="SAM" id="Phobius"/>
    </source>
</evidence>
<gene>
    <name evidence="3" type="ORF">MEDL_36508</name>
</gene>
<dbReference type="OrthoDB" id="6114178at2759"/>
<feature type="signal peptide" evidence="2">
    <location>
        <begin position="1"/>
        <end position="20"/>
    </location>
</feature>
<evidence type="ECO:0000313" key="3">
    <source>
        <dbReference type="EMBL" id="CAG2223200.1"/>
    </source>
</evidence>
<dbReference type="AlphaFoldDB" id="A0A8S3SU86"/>
<reference evidence="3" key="1">
    <citation type="submission" date="2021-03" db="EMBL/GenBank/DDBJ databases">
        <authorList>
            <person name="Bekaert M."/>
        </authorList>
    </citation>
    <scope>NUCLEOTIDE SEQUENCE</scope>
</reference>
<proteinExistence type="predicted"/>
<protein>
    <submittedName>
        <fullName evidence="3">Uncharacterized protein</fullName>
    </submittedName>
</protein>
<feature type="chain" id="PRO_5035941586" evidence="2">
    <location>
        <begin position="21"/>
        <end position="481"/>
    </location>
</feature>
<evidence type="ECO:0000256" key="2">
    <source>
        <dbReference type="SAM" id="SignalP"/>
    </source>
</evidence>
<comment type="caution">
    <text evidence="3">The sequence shown here is derived from an EMBL/GenBank/DDBJ whole genome shotgun (WGS) entry which is preliminary data.</text>
</comment>
<keyword evidence="1" id="KW-0812">Transmembrane</keyword>